<evidence type="ECO:0000313" key="2">
    <source>
        <dbReference type="Proteomes" id="UP000775547"/>
    </source>
</evidence>
<sequence length="98" mass="11402">MTRARVSAFHVPEDDEEKLERGLDQLQLDEGRLQLQTTDAHVCGDNDMACQQLISRMTECLELERKARRNAEESHLIELQKRLEMERLVEALQKRLAA</sequence>
<organism evidence="1 2">
    <name type="scientific">Asterophora parasitica</name>
    <dbReference type="NCBI Taxonomy" id="117018"/>
    <lineage>
        <taxon>Eukaryota</taxon>
        <taxon>Fungi</taxon>
        <taxon>Dikarya</taxon>
        <taxon>Basidiomycota</taxon>
        <taxon>Agaricomycotina</taxon>
        <taxon>Agaricomycetes</taxon>
        <taxon>Agaricomycetidae</taxon>
        <taxon>Agaricales</taxon>
        <taxon>Tricholomatineae</taxon>
        <taxon>Lyophyllaceae</taxon>
        <taxon>Asterophora</taxon>
    </lineage>
</organism>
<protein>
    <submittedName>
        <fullName evidence="1">Uncharacterized protein</fullName>
    </submittedName>
</protein>
<dbReference type="AlphaFoldDB" id="A0A9P7GGC5"/>
<comment type="caution">
    <text evidence="1">The sequence shown here is derived from an EMBL/GenBank/DDBJ whole genome shotgun (WGS) entry which is preliminary data.</text>
</comment>
<reference evidence="1" key="1">
    <citation type="submission" date="2020-07" db="EMBL/GenBank/DDBJ databases">
        <authorList>
            <person name="Nieuwenhuis M."/>
            <person name="Van De Peppel L.J.J."/>
        </authorList>
    </citation>
    <scope>NUCLEOTIDE SEQUENCE</scope>
    <source>
        <strain evidence="1">AP01</strain>
        <tissue evidence="1">Mycelium</tissue>
    </source>
</reference>
<keyword evidence="2" id="KW-1185">Reference proteome</keyword>
<reference evidence="1" key="2">
    <citation type="submission" date="2021-10" db="EMBL/GenBank/DDBJ databases">
        <title>Phylogenomics reveals ancestral predisposition of the termite-cultivated fungus Termitomyces towards a domesticated lifestyle.</title>
        <authorList>
            <person name="Auxier B."/>
            <person name="Grum-Grzhimaylo A."/>
            <person name="Cardenas M.E."/>
            <person name="Lodge J.D."/>
            <person name="Laessoe T."/>
            <person name="Pedersen O."/>
            <person name="Smith M.E."/>
            <person name="Kuyper T.W."/>
            <person name="Franco-Molano E.A."/>
            <person name="Baroni T.J."/>
            <person name="Aanen D.K."/>
        </authorList>
    </citation>
    <scope>NUCLEOTIDE SEQUENCE</scope>
    <source>
        <strain evidence="1">AP01</strain>
        <tissue evidence="1">Mycelium</tissue>
    </source>
</reference>
<accession>A0A9P7GGC5</accession>
<evidence type="ECO:0000313" key="1">
    <source>
        <dbReference type="EMBL" id="KAG5648108.1"/>
    </source>
</evidence>
<dbReference type="EMBL" id="JABCKV010000005">
    <property type="protein sequence ID" value="KAG5648108.1"/>
    <property type="molecule type" value="Genomic_DNA"/>
</dbReference>
<dbReference type="Proteomes" id="UP000775547">
    <property type="component" value="Unassembled WGS sequence"/>
</dbReference>
<gene>
    <name evidence="1" type="ORF">DXG03_007143</name>
</gene>
<dbReference type="OrthoDB" id="3062382at2759"/>
<name>A0A9P7GGC5_9AGAR</name>
<proteinExistence type="predicted"/>